<evidence type="ECO:0000313" key="1">
    <source>
        <dbReference type="EMBL" id="MPN26391.1"/>
    </source>
</evidence>
<name>A0A645GHE6_9ZZZZ</name>
<sequence>MSLLPNIVGRKELALGFLKFPELLSKSTGKITLKGLKKLPQITKQMGLFTIPMMSNLFYYILKYRQIETTISSSKWYKSIRLPNPDIAKFEMYESLSLSSAKFNKSLNYEDEFNTLLNNLIFENNRRIESIFEDI</sequence>
<organism evidence="1">
    <name type="scientific">bioreactor metagenome</name>
    <dbReference type="NCBI Taxonomy" id="1076179"/>
    <lineage>
        <taxon>unclassified sequences</taxon>
        <taxon>metagenomes</taxon>
        <taxon>ecological metagenomes</taxon>
    </lineage>
</organism>
<dbReference type="AlphaFoldDB" id="A0A645GHE6"/>
<reference evidence="1" key="1">
    <citation type="submission" date="2019-08" db="EMBL/GenBank/DDBJ databases">
        <authorList>
            <person name="Kucharzyk K."/>
            <person name="Murdoch R.W."/>
            <person name="Higgins S."/>
            <person name="Loffler F."/>
        </authorList>
    </citation>
    <scope>NUCLEOTIDE SEQUENCE</scope>
</reference>
<dbReference type="EMBL" id="VSSQ01075896">
    <property type="protein sequence ID" value="MPN26391.1"/>
    <property type="molecule type" value="Genomic_DNA"/>
</dbReference>
<gene>
    <name evidence="1" type="ORF">SDC9_173815</name>
</gene>
<proteinExistence type="predicted"/>
<protein>
    <submittedName>
        <fullName evidence="1">Uncharacterized protein</fullName>
    </submittedName>
</protein>
<comment type="caution">
    <text evidence="1">The sequence shown here is derived from an EMBL/GenBank/DDBJ whole genome shotgun (WGS) entry which is preliminary data.</text>
</comment>
<accession>A0A645GHE6</accession>